<dbReference type="Proteomes" id="UP000593575">
    <property type="component" value="Unassembled WGS sequence"/>
</dbReference>
<name>A0A7J9IW03_9ROSI</name>
<dbReference type="InterPro" id="IPR012337">
    <property type="entry name" value="RNaseH-like_sf"/>
</dbReference>
<dbReference type="CDD" id="cd06222">
    <property type="entry name" value="RNase_H_like"/>
    <property type="match status" value="1"/>
</dbReference>
<dbReference type="InterPro" id="IPR002156">
    <property type="entry name" value="RNaseH_domain"/>
</dbReference>
<evidence type="ECO:0000259" key="1">
    <source>
        <dbReference type="Pfam" id="PF13456"/>
    </source>
</evidence>
<dbReference type="EMBL" id="JABFAE010000004">
    <property type="protein sequence ID" value="MBA0826316.1"/>
    <property type="molecule type" value="Genomic_DNA"/>
</dbReference>
<feature type="domain" description="RNase H type-1" evidence="1">
    <location>
        <begin position="2"/>
        <end position="81"/>
    </location>
</feature>
<proteinExistence type="predicted"/>
<evidence type="ECO:0000313" key="3">
    <source>
        <dbReference type="Proteomes" id="UP000593575"/>
    </source>
</evidence>
<dbReference type="Pfam" id="PF13456">
    <property type="entry name" value="RVT_3"/>
    <property type="match status" value="1"/>
</dbReference>
<sequence length="82" mass="9191">MMSADWAEMEAFDESLKMASILNISNVIFESDCANLVNKVNKREQDITIIGCCVKNACKAFNNFDSVKINWANRSNNQVANV</sequence>
<protein>
    <recommendedName>
        <fullName evidence="1">RNase H type-1 domain-containing protein</fullName>
    </recommendedName>
</protein>
<organism evidence="2 3">
    <name type="scientific">Gossypium armourianum</name>
    <dbReference type="NCBI Taxonomy" id="34283"/>
    <lineage>
        <taxon>Eukaryota</taxon>
        <taxon>Viridiplantae</taxon>
        <taxon>Streptophyta</taxon>
        <taxon>Embryophyta</taxon>
        <taxon>Tracheophyta</taxon>
        <taxon>Spermatophyta</taxon>
        <taxon>Magnoliopsida</taxon>
        <taxon>eudicotyledons</taxon>
        <taxon>Gunneridae</taxon>
        <taxon>Pentapetalae</taxon>
        <taxon>rosids</taxon>
        <taxon>malvids</taxon>
        <taxon>Malvales</taxon>
        <taxon>Malvaceae</taxon>
        <taxon>Malvoideae</taxon>
        <taxon>Gossypium</taxon>
    </lineage>
</organism>
<reference evidence="2 3" key="1">
    <citation type="journal article" date="2019" name="Genome Biol. Evol.">
        <title>Insights into the evolution of the New World diploid cottons (Gossypium, subgenus Houzingenia) based on genome sequencing.</title>
        <authorList>
            <person name="Grover C.E."/>
            <person name="Arick M.A. 2nd"/>
            <person name="Thrash A."/>
            <person name="Conover J.L."/>
            <person name="Sanders W.S."/>
            <person name="Peterson D.G."/>
            <person name="Frelichowski J.E."/>
            <person name="Scheffler J.A."/>
            <person name="Scheffler B.E."/>
            <person name="Wendel J.F."/>
        </authorList>
    </citation>
    <scope>NUCLEOTIDE SEQUENCE [LARGE SCALE GENOMIC DNA]</scope>
    <source>
        <strain evidence="2">6</strain>
        <tissue evidence="2">Leaf</tissue>
    </source>
</reference>
<comment type="caution">
    <text evidence="2">The sequence shown here is derived from an EMBL/GenBank/DDBJ whole genome shotgun (WGS) entry which is preliminary data.</text>
</comment>
<dbReference type="GO" id="GO:0003676">
    <property type="term" value="F:nucleic acid binding"/>
    <property type="evidence" value="ECO:0007669"/>
    <property type="project" value="InterPro"/>
</dbReference>
<dbReference type="InterPro" id="IPR044730">
    <property type="entry name" value="RNase_H-like_dom_plant"/>
</dbReference>
<gene>
    <name evidence="2" type="ORF">Goarm_011178</name>
</gene>
<keyword evidence="3" id="KW-1185">Reference proteome</keyword>
<dbReference type="InterPro" id="IPR036397">
    <property type="entry name" value="RNaseH_sf"/>
</dbReference>
<dbReference type="GO" id="GO:0004523">
    <property type="term" value="F:RNA-DNA hybrid ribonuclease activity"/>
    <property type="evidence" value="ECO:0007669"/>
    <property type="project" value="InterPro"/>
</dbReference>
<dbReference type="AlphaFoldDB" id="A0A7J9IW03"/>
<dbReference type="SUPFAM" id="SSF53098">
    <property type="entry name" value="Ribonuclease H-like"/>
    <property type="match status" value="1"/>
</dbReference>
<evidence type="ECO:0000313" key="2">
    <source>
        <dbReference type="EMBL" id="MBA0826316.1"/>
    </source>
</evidence>
<accession>A0A7J9IW03</accession>
<dbReference type="Gene3D" id="3.30.420.10">
    <property type="entry name" value="Ribonuclease H-like superfamily/Ribonuclease H"/>
    <property type="match status" value="1"/>
</dbReference>